<reference evidence="1 2" key="1">
    <citation type="submission" date="2015-03" db="EMBL/GenBank/DDBJ databases">
        <title>Genomics and transcriptomics of the oil-accumulating basidiomycete yeast T. oleaginosus allow insights into substrate utilization and the diverse evolutionary trajectories of mating systems in fungi.</title>
        <authorList>
            <consortium name="DOE Joint Genome Institute"/>
            <person name="Kourist R."/>
            <person name="Kracht O."/>
            <person name="Bracharz F."/>
            <person name="Lipzen A."/>
            <person name="Nolan M."/>
            <person name="Ohm R."/>
            <person name="Grigoriev I."/>
            <person name="Sun S."/>
            <person name="Heitman J."/>
            <person name="Bruck T."/>
            <person name="Nowrousian M."/>
        </authorList>
    </citation>
    <scope>NUCLEOTIDE SEQUENCE [LARGE SCALE GENOMIC DNA]</scope>
    <source>
        <strain evidence="1 2">IBC0246</strain>
    </source>
</reference>
<dbReference type="Proteomes" id="UP000053611">
    <property type="component" value="Unassembled WGS sequence"/>
</dbReference>
<protein>
    <submittedName>
        <fullName evidence="1">Uncharacterized protein</fullName>
    </submittedName>
</protein>
<sequence length="189" mass="22025">MQRGLYLTSGRKKKTQKKHGVTACTRGCWPKACHPHGNRARGGIASGGQLVAVRKQWREVRWWCVDSVRYVRWWMWRWMWMDDACETVLYGVAVVIMRRRRDMRSYSIVVTYRKRQSPAEATEEKRKTKKLTLDVGGCSRGARRYAVAVTVATAVRVCVRRHASRGRLCRRDARRINDSRGDIVSLRSR</sequence>
<organism evidence="1 2">
    <name type="scientific">Cutaneotrichosporon oleaginosum</name>
    <dbReference type="NCBI Taxonomy" id="879819"/>
    <lineage>
        <taxon>Eukaryota</taxon>
        <taxon>Fungi</taxon>
        <taxon>Dikarya</taxon>
        <taxon>Basidiomycota</taxon>
        <taxon>Agaricomycotina</taxon>
        <taxon>Tremellomycetes</taxon>
        <taxon>Trichosporonales</taxon>
        <taxon>Trichosporonaceae</taxon>
        <taxon>Cutaneotrichosporon</taxon>
    </lineage>
</organism>
<proteinExistence type="predicted"/>
<name>A0A0J0XKN8_9TREE</name>
<keyword evidence="2" id="KW-1185">Reference proteome</keyword>
<dbReference type="EMBL" id="KQ087215">
    <property type="protein sequence ID" value="KLT41627.1"/>
    <property type="molecule type" value="Genomic_DNA"/>
</dbReference>
<evidence type="ECO:0000313" key="1">
    <source>
        <dbReference type="EMBL" id="KLT41627.1"/>
    </source>
</evidence>
<evidence type="ECO:0000313" key="2">
    <source>
        <dbReference type="Proteomes" id="UP000053611"/>
    </source>
</evidence>
<gene>
    <name evidence="1" type="ORF">CC85DRAFT_109529</name>
</gene>
<accession>A0A0J0XKN8</accession>
<dbReference type="AlphaFoldDB" id="A0A0J0XKN8"/>